<evidence type="ECO:0000313" key="3">
    <source>
        <dbReference type="Proteomes" id="UP000053144"/>
    </source>
</evidence>
<sequence>MLIGILTQLIRCGQSPSLSLRFLTPTRFAESSSDSVQFGTTSQRETGHPQWHHDVHDNVRSDVCRMLHSRAEVLFQVPLEVNMVLICFNGDRGYRYNIDAHRFEQFLKNSFPTHRPSCLVIGELLDIEHHMVYNAFHVSHIYMPCILFRLIVASLSLFSW</sequence>
<organism evidence="2 3">
    <name type="scientific">Phaseolus angularis</name>
    <name type="common">Azuki bean</name>
    <name type="synonym">Vigna angularis</name>
    <dbReference type="NCBI Taxonomy" id="3914"/>
    <lineage>
        <taxon>Eukaryota</taxon>
        <taxon>Viridiplantae</taxon>
        <taxon>Streptophyta</taxon>
        <taxon>Embryophyta</taxon>
        <taxon>Tracheophyta</taxon>
        <taxon>Spermatophyta</taxon>
        <taxon>Magnoliopsida</taxon>
        <taxon>eudicotyledons</taxon>
        <taxon>Gunneridae</taxon>
        <taxon>Pentapetalae</taxon>
        <taxon>rosids</taxon>
        <taxon>fabids</taxon>
        <taxon>Fabales</taxon>
        <taxon>Fabaceae</taxon>
        <taxon>Papilionoideae</taxon>
        <taxon>50 kb inversion clade</taxon>
        <taxon>NPAAA clade</taxon>
        <taxon>indigoferoid/millettioid clade</taxon>
        <taxon>Phaseoleae</taxon>
        <taxon>Vigna</taxon>
    </lineage>
</organism>
<proteinExistence type="predicted"/>
<evidence type="ECO:0000313" key="2">
    <source>
        <dbReference type="EMBL" id="KOM31680.1"/>
    </source>
</evidence>
<dbReference type="AlphaFoldDB" id="A0A0L9TM95"/>
<name>A0A0L9TM95_PHAAN</name>
<dbReference type="Proteomes" id="UP000053144">
    <property type="component" value="Chromosome 1"/>
</dbReference>
<dbReference type="EMBL" id="CM003371">
    <property type="protein sequence ID" value="KOM31680.1"/>
    <property type="molecule type" value="Genomic_DNA"/>
</dbReference>
<accession>A0A0L9TM95</accession>
<evidence type="ECO:0000259" key="1">
    <source>
        <dbReference type="Pfam" id="PF25483"/>
    </source>
</evidence>
<dbReference type="PANTHER" id="PTHR31515">
    <property type="entry name" value="TRANSMEMBRANE PROTEIN-RELATED"/>
    <property type="match status" value="1"/>
</dbReference>
<gene>
    <name evidence="2" type="ORF">LR48_Vigan01g123500</name>
</gene>
<dbReference type="Pfam" id="PF25483">
    <property type="entry name" value="DUF7906"/>
    <property type="match status" value="1"/>
</dbReference>
<dbReference type="Gramene" id="KOM31680">
    <property type="protein sequence ID" value="KOM31680"/>
    <property type="gene ID" value="LR48_Vigan01g123500"/>
</dbReference>
<feature type="domain" description="DUF7906" evidence="1">
    <location>
        <begin position="77"/>
        <end position="139"/>
    </location>
</feature>
<dbReference type="InterPro" id="IPR057228">
    <property type="entry name" value="DUF7906"/>
</dbReference>
<dbReference type="PANTHER" id="PTHR31515:SF0">
    <property type="entry name" value="TRANSMEMBRANE PROTEIN"/>
    <property type="match status" value="1"/>
</dbReference>
<dbReference type="STRING" id="3914.A0A0L9TM95"/>
<reference evidence="3" key="1">
    <citation type="journal article" date="2015" name="Proc. Natl. Acad. Sci. U.S.A.">
        <title>Genome sequencing of adzuki bean (Vigna angularis) provides insight into high starch and low fat accumulation and domestication.</title>
        <authorList>
            <person name="Yang K."/>
            <person name="Tian Z."/>
            <person name="Chen C."/>
            <person name="Luo L."/>
            <person name="Zhao B."/>
            <person name="Wang Z."/>
            <person name="Yu L."/>
            <person name="Li Y."/>
            <person name="Sun Y."/>
            <person name="Li W."/>
            <person name="Chen Y."/>
            <person name="Li Y."/>
            <person name="Zhang Y."/>
            <person name="Ai D."/>
            <person name="Zhao J."/>
            <person name="Shang C."/>
            <person name="Ma Y."/>
            <person name="Wu B."/>
            <person name="Wang M."/>
            <person name="Gao L."/>
            <person name="Sun D."/>
            <person name="Zhang P."/>
            <person name="Guo F."/>
            <person name="Wang W."/>
            <person name="Li Y."/>
            <person name="Wang J."/>
            <person name="Varshney R.K."/>
            <person name="Wang J."/>
            <person name="Ling H.Q."/>
            <person name="Wan P."/>
        </authorList>
    </citation>
    <scope>NUCLEOTIDE SEQUENCE</scope>
    <source>
        <strain evidence="3">cv. Jingnong 6</strain>
    </source>
</reference>
<protein>
    <recommendedName>
        <fullName evidence="1">DUF7906 domain-containing protein</fullName>
    </recommendedName>
</protein>